<reference evidence="4 5" key="1">
    <citation type="journal article" date="2004" name="Science">
        <title>The genome of the diatom Thalassiosira pseudonana: ecology, evolution, and metabolism.</title>
        <authorList>
            <person name="Armbrust E.V."/>
            <person name="Berges J.A."/>
            <person name="Bowler C."/>
            <person name="Green B.R."/>
            <person name="Martinez D."/>
            <person name="Putnam N.H."/>
            <person name="Zhou S."/>
            <person name="Allen A.E."/>
            <person name="Apt K.E."/>
            <person name="Bechner M."/>
            <person name="Brzezinski M.A."/>
            <person name="Chaal B.K."/>
            <person name="Chiovitti A."/>
            <person name="Davis A.K."/>
            <person name="Demarest M.S."/>
            <person name="Detter J.C."/>
            <person name="Glavina T."/>
            <person name="Goodstein D."/>
            <person name="Hadi M.Z."/>
            <person name="Hellsten U."/>
            <person name="Hildebrand M."/>
            <person name="Jenkins B.D."/>
            <person name="Jurka J."/>
            <person name="Kapitonov V.V."/>
            <person name="Kroger N."/>
            <person name="Lau W.W."/>
            <person name="Lane T.W."/>
            <person name="Larimer F.W."/>
            <person name="Lippmeier J.C."/>
            <person name="Lucas S."/>
            <person name="Medina M."/>
            <person name="Montsant A."/>
            <person name="Obornik M."/>
            <person name="Parker M.S."/>
            <person name="Palenik B."/>
            <person name="Pazour G.J."/>
            <person name="Richardson P.M."/>
            <person name="Rynearson T.A."/>
            <person name="Saito M.A."/>
            <person name="Schwartz D.C."/>
            <person name="Thamatrakoln K."/>
            <person name="Valentin K."/>
            <person name="Vardi A."/>
            <person name="Wilkerson F.P."/>
            <person name="Rokhsar D.S."/>
        </authorList>
    </citation>
    <scope>NUCLEOTIDE SEQUENCE [LARGE SCALE GENOMIC DNA]</scope>
    <source>
        <strain evidence="4 5">CCMP1335</strain>
    </source>
</reference>
<dbReference type="eggNOG" id="KOG4346">
    <property type="taxonomic scope" value="Eukaryota"/>
</dbReference>
<dbReference type="PaxDb" id="35128-Thaps1681"/>
<organism evidence="4 5">
    <name type="scientific">Thalassiosira pseudonana</name>
    <name type="common">Marine diatom</name>
    <name type="synonym">Cyclotella nana</name>
    <dbReference type="NCBI Taxonomy" id="35128"/>
    <lineage>
        <taxon>Eukaryota</taxon>
        <taxon>Sar</taxon>
        <taxon>Stramenopiles</taxon>
        <taxon>Ochrophyta</taxon>
        <taxon>Bacillariophyta</taxon>
        <taxon>Coscinodiscophyceae</taxon>
        <taxon>Thalassiosirophycidae</taxon>
        <taxon>Thalassiosirales</taxon>
        <taxon>Thalassiosiraceae</taxon>
        <taxon>Thalassiosira</taxon>
    </lineage>
</organism>
<gene>
    <name evidence="4" type="ORF">THAPSDRAFT_1681</name>
</gene>
<evidence type="ECO:0000259" key="3">
    <source>
        <dbReference type="Pfam" id="PF10193"/>
    </source>
</evidence>
<dbReference type="InterPro" id="IPR019337">
    <property type="entry name" value="Telomere_length_regulation_dom"/>
</dbReference>
<dbReference type="GO" id="GO:0051083">
    <property type="term" value="P:'de novo' cotranslational protein folding"/>
    <property type="evidence" value="ECO:0000318"/>
    <property type="project" value="GO_Central"/>
</dbReference>
<dbReference type="GO" id="GO:0051879">
    <property type="term" value="F:Hsp90 protein binding"/>
    <property type="evidence" value="ECO:0000318"/>
    <property type="project" value="GO_Central"/>
</dbReference>
<protein>
    <recommendedName>
        <fullName evidence="3">Telomere length regulation protein conserved domain-containing protein</fullName>
    </recommendedName>
</protein>
<comment type="similarity">
    <text evidence="1">Belongs to the TEL2 family.</text>
</comment>
<dbReference type="InParanoid" id="B8BRM6"/>
<proteinExistence type="inferred from homology"/>
<name>B8BRM6_THAPS</name>
<dbReference type="PANTHER" id="PTHR15830:SF10">
    <property type="entry name" value="TELOMERE LENGTH REGULATION PROTEIN TEL2 HOMOLOG"/>
    <property type="match status" value="1"/>
</dbReference>
<dbReference type="Proteomes" id="UP000001449">
    <property type="component" value="Chromosome 1"/>
</dbReference>
<dbReference type="InterPro" id="IPR051970">
    <property type="entry name" value="TEL2_Regulation"/>
</dbReference>
<dbReference type="Pfam" id="PF10193">
    <property type="entry name" value="Telomere_reg-2"/>
    <property type="match status" value="1"/>
</dbReference>
<dbReference type="Gene3D" id="1.25.40.720">
    <property type="entry name" value="Telomere length regulation protein 2, C-terminal domain"/>
    <property type="match status" value="1"/>
</dbReference>
<accession>B8BRM6</accession>
<dbReference type="PANTHER" id="PTHR15830">
    <property type="entry name" value="TELOMERE LENGTH REGULATION PROTEIN TEL2 FAMILY MEMBER"/>
    <property type="match status" value="1"/>
</dbReference>
<dbReference type="HOGENOM" id="CLU_309411_0_0_1"/>
<feature type="region of interest" description="Disordered" evidence="2">
    <location>
        <begin position="770"/>
        <end position="813"/>
    </location>
</feature>
<sequence>MKSNLCPSPQPLPSTQRQEVLSLLQQCKLHAGEAAPSRESSATVPTSNASAPLIEVLSTDDGADGECASTSPYDSRQLYISSLQSLHQALISLGPSPTVSSATLSTSLTRTSSNSNSTLDGIENEDSLGVFLHNIANELVHMDRLISSSIDEEINGPFLHSSYCTSGDCKMWTSDIVDTLGQLRTQNGESTEDKKITEGQIVDPKLWVDRCLDVCGYGISLEVAVACLRQVARPSSDNATRTGLLVESILPAKREIYPGVVAVVTSLRTVRRRLLLFPSQQYNEEGSHSLPVTSSLRSTSHHNTLNENKINHLLECITLPYEYYEQNKMPSFSTDNVLLSESLTTLATTVLPSLVSSACHKMDLPLPNWATPKQYQSVLLHSAFMMAMTGDLLLQWFELDQFIDCGLGDQLSTIQTATSTHFQSLVKHLLMGQQRSGIIARQLYTMWKSLESSTIEQQDNTRNSNFKQPREILCRLFQSAIVSTSSKREVSMFVRGLMYHIAKVESITDDEDDSETICDTICREKVLPFLSDLLLPVLTRDVELRESLVNCIILSPPTSFYKLTASGYIGSKSLHLVDLIVPRCLSQLLASACTNEMASATVLDVSAGETRQEANGLNFSNSLFLAHVSDVASVWCEDTFITRSDALQQEYVSEFLLCSLESGFIDEDTIKLGLGDAGTALAALFVQGVSLRLEVSRGVSIRLDGMRVAEKMASILGQTLRFDELHPPGNGVGLSGGIDDAANNNIKSSPKKKPAAPAILDLGAGFVSNKDGASDNDDSSSQSDSSLHSIESDNSSWGDDSLQPYSLNDDEEDLRRVARPTTLRDCFAYLLTPENDTHAYDKHRSALLELPTLVASRPLDLMDMVPTLVRILLHMEDKFSMDGFAENRWESLVAFGVQAPLETCLRLVEEMKGNVSLGTRLEALSVFGYVAEDLSGIRKLKVSRLADGSEKQE</sequence>
<keyword evidence="5" id="KW-1185">Reference proteome</keyword>
<dbReference type="GO" id="GO:0005829">
    <property type="term" value="C:cytosol"/>
    <property type="evidence" value="ECO:0000318"/>
    <property type="project" value="GO_Central"/>
</dbReference>
<feature type="compositionally biased region" description="Low complexity" evidence="2">
    <location>
        <begin position="779"/>
        <end position="796"/>
    </location>
</feature>
<dbReference type="EMBL" id="CM000638">
    <property type="protein sequence ID" value="EED96565.1"/>
    <property type="molecule type" value="Genomic_DNA"/>
</dbReference>
<dbReference type="AlphaFoldDB" id="B8BRM6"/>
<evidence type="ECO:0000256" key="1">
    <source>
        <dbReference type="ARBA" id="ARBA00006133"/>
    </source>
</evidence>
<evidence type="ECO:0000313" key="5">
    <source>
        <dbReference type="Proteomes" id="UP000001449"/>
    </source>
</evidence>
<reference evidence="4 5" key="2">
    <citation type="journal article" date="2008" name="Nature">
        <title>The Phaeodactylum genome reveals the evolutionary history of diatom genomes.</title>
        <authorList>
            <person name="Bowler C."/>
            <person name="Allen A.E."/>
            <person name="Badger J.H."/>
            <person name="Grimwood J."/>
            <person name="Jabbari K."/>
            <person name="Kuo A."/>
            <person name="Maheswari U."/>
            <person name="Martens C."/>
            <person name="Maumus F."/>
            <person name="Otillar R.P."/>
            <person name="Rayko E."/>
            <person name="Salamov A."/>
            <person name="Vandepoele K."/>
            <person name="Beszteri B."/>
            <person name="Gruber A."/>
            <person name="Heijde M."/>
            <person name="Katinka M."/>
            <person name="Mock T."/>
            <person name="Valentin K."/>
            <person name="Verret F."/>
            <person name="Berges J.A."/>
            <person name="Brownlee C."/>
            <person name="Cadoret J.P."/>
            <person name="Chiovitti A."/>
            <person name="Choi C.J."/>
            <person name="Coesel S."/>
            <person name="De Martino A."/>
            <person name="Detter J.C."/>
            <person name="Durkin C."/>
            <person name="Falciatore A."/>
            <person name="Fournet J."/>
            <person name="Haruta M."/>
            <person name="Huysman M.J."/>
            <person name="Jenkins B.D."/>
            <person name="Jiroutova K."/>
            <person name="Jorgensen R.E."/>
            <person name="Joubert Y."/>
            <person name="Kaplan A."/>
            <person name="Kroger N."/>
            <person name="Kroth P.G."/>
            <person name="La Roche J."/>
            <person name="Lindquist E."/>
            <person name="Lommer M."/>
            <person name="Martin-Jezequel V."/>
            <person name="Lopez P.J."/>
            <person name="Lucas S."/>
            <person name="Mangogna M."/>
            <person name="McGinnis K."/>
            <person name="Medlin L.K."/>
            <person name="Montsant A."/>
            <person name="Oudot-Le Secq M.P."/>
            <person name="Napoli C."/>
            <person name="Obornik M."/>
            <person name="Parker M.S."/>
            <person name="Petit J.L."/>
            <person name="Porcel B.M."/>
            <person name="Poulsen N."/>
            <person name="Robison M."/>
            <person name="Rychlewski L."/>
            <person name="Rynearson T.A."/>
            <person name="Schmutz J."/>
            <person name="Shapiro H."/>
            <person name="Siaut M."/>
            <person name="Stanley M."/>
            <person name="Sussman M.R."/>
            <person name="Taylor A.R."/>
            <person name="Vardi A."/>
            <person name="von Dassow P."/>
            <person name="Vyverman W."/>
            <person name="Willis A."/>
            <person name="Wyrwicz L.S."/>
            <person name="Rokhsar D.S."/>
            <person name="Weissenbach J."/>
            <person name="Armbrust E.V."/>
            <person name="Green B.R."/>
            <person name="Van de Peer Y."/>
            <person name="Grigoriev I.V."/>
        </authorList>
    </citation>
    <scope>NUCLEOTIDE SEQUENCE [LARGE SCALE GENOMIC DNA]</scope>
    <source>
        <strain evidence="4 5">CCMP1335</strain>
    </source>
</reference>
<dbReference type="GeneID" id="7447612"/>
<dbReference type="KEGG" id="tps:THAPSDRAFT_1681"/>
<feature type="domain" description="Telomere length regulation protein conserved" evidence="3">
    <location>
        <begin position="820"/>
        <end position="931"/>
    </location>
</feature>
<evidence type="ECO:0000256" key="2">
    <source>
        <dbReference type="SAM" id="MobiDB-lite"/>
    </source>
</evidence>
<dbReference type="STRING" id="35128.B8BRM6"/>
<dbReference type="OMA" id="PENDTHA"/>
<dbReference type="GO" id="GO:0042162">
    <property type="term" value="F:telomeric DNA binding"/>
    <property type="evidence" value="ECO:0000318"/>
    <property type="project" value="GO_Central"/>
</dbReference>
<dbReference type="InterPro" id="IPR038528">
    <property type="entry name" value="TEL2_C_sf"/>
</dbReference>
<evidence type="ECO:0000313" key="4">
    <source>
        <dbReference type="EMBL" id="EED96565.1"/>
    </source>
</evidence>
<dbReference type="RefSeq" id="XP_002286924.1">
    <property type="nucleotide sequence ID" value="XM_002286888.1"/>
</dbReference>